<proteinExistence type="predicted"/>
<dbReference type="AlphaFoldDB" id="A0A813JVN6"/>
<dbReference type="EMBL" id="CAJNNW010026537">
    <property type="protein sequence ID" value="CAE8686128.1"/>
    <property type="molecule type" value="Genomic_DNA"/>
</dbReference>
<accession>A0A813JVN6</accession>
<sequence>MASVGAVVLAIVALAILPGPAGSTAVPRCTGEEVGDSTNLLAISRLQGSSAGNQSVAKGSSALAWVGYGTRDPNLAWVSWIHSFGATVSAQMRLPRVGYTSSGTHFAKGFTSNDKAVMNEQGMKEDCDNINLNKKLRANFRPDVFGSGMKAFFYKCEQVGDRNKYWFTITSASESNMRKLCNPNSVYPIVYDAQHSTYWQDLPFACDHAPYGNLNADYFIGVLVNQMQLVPSICGAEGTHFAKFYTSDGAVDKKGMEEDCDNINLNKKLIVHFRPHVFGWGMKVFYHTCDKVGDSNKYSFTVVSVNRRSFLRFCSPYSAYPRVHDKQHSTHRQDLQFKCFHYENWRCMVF</sequence>
<keyword evidence="5" id="KW-1185">Reference proteome</keyword>
<evidence type="ECO:0000313" key="3">
    <source>
        <dbReference type="EMBL" id="CAE8686128.1"/>
    </source>
</evidence>
<comment type="caution">
    <text evidence="3">The sequence shown here is derived from an EMBL/GenBank/DDBJ whole genome shotgun (WGS) entry which is preliminary data.</text>
</comment>
<protein>
    <submittedName>
        <fullName evidence="3">Uncharacterized protein</fullName>
    </submittedName>
</protein>
<evidence type="ECO:0000313" key="5">
    <source>
        <dbReference type="Proteomes" id="UP000654075"/>
    </source>
</evidence>
<feature type="chain" id="PRO_5035682490" evidence="1">
    <location>
        <begin position="24"/>
        <end position="350"/>
    </location>
</feature>
<dbReference type="OrthoDB" id="5324144at2759"/>
<name>A0A813JVN6_POLGL</name>
<evidence type="ECO:0000313" key="2">
    <source>
        <dbReference type="EMBL" id="CAE8631834.1"/>
    </source>
</evidence>
<dbReference type="Proteomes" id="UP000626109">
    <property type="component" value="Unassembled WGS sequence"/>
</dbReference>
<dbReference type="EMBL" id="CAJNNV010030222">
    <property type="protein sequence ID" value="CAE8631834.1"/>
    <property type="molecule type" value="Genomic_DNA"/>
</dbReference>
<gene>
    <name evidence="2" type="ORF">PGLA1383_LOCUS47836</name>
    <name evidence="3" type="ORF">PGLA2088_LOCUS24824</name>
</gene>
<evidence type="ECO:0000256" key="1">
    <source>
        <dbReference type="SAM" id="SignalP"/>
    </source>
</evidence>
<feature type="signal peptide" evidence="1">
    <location>
        <begin position="1"/>
        <end position="23"/>
    </location>
</feature>
<reference evidence="3" key="1">
    <citation type="submission" date="2021-02" db="EMBL/GenBank/DDBJ databases">
        <authorList>
            <person name="Dougan E. K."/>
            <person name="Rhodes N."/>
            <person name="Thang M."/>
            <person name="Chan C."/>
        </authorList>
    </citation>
    <scope>NUCLEOTIDE SEQUENCE</scope>
</reference>
<organism evidence="3 4">
    <name type="scientific">Polarella glacialis</name>
    <name type="common">Dinoflagellate</name>
    <dbReference type="NCBI Taxonomy" id="89957"/>
    <lineage>
        <taxon>Eukaryota</taxon>
        <taxon>Sar</taxon>
        <taxon>Alveolata</taxon>
        <taxon>Dinophyceae</taxon>
        <taxon>Suessiales</taxon>
        <taxon>Suessiaceae</taxon>
        <taxon>Polarella</taxon>
    </lineage>
</organism>
<evidence type="ECO:0000313" key="4">
    <source>
        <dbReference type="Proteomes" id="UP000626109"/>
    </source>
</evidence>
<keyword evidence="1" id="KW-0732">Signal</keyword>
<dbReference type="Proteomes" id="UP000654075">
    <property type="component" value="Unassembled WGS sequence"/>
</dbReference>